<evidence type="ECO:0000256" key="1">
    <source>
        <dbReference type="SAM" id="MobiDB-lite"/>
    </source>
</evidence>
<proteinExistence type="predicted"/>
<keyword evidence="3" id="KW-1185">Reference proteome</keyword>
<organism evidence="2 3">
    <name type="scientific">Paractinoplanes deccanensis</name>
    <dbReference type="NCBI Taxonomy" id="113561"/>
    <lineage>
        <taxon>Bacteria</taxon>
        <taxon>Bacillati</taxon>
        <taxon>Actinomycetota</taxon>
        <taxon>Actinomycetes</taxon>
        <taxon>Micromonosporales</taxon>
        <taxon>Micromonosporaceae</taxon>
        <taxon>Paractinoplanes</taxon>
    </lineage>
</organism>
<comment type="caution">
    <text evidence="2">The sequence shown here is derived from an EMBL/GenBank/DDBJ whole genome shotgun (WGS) entry which is preliminary data.</text>
</comment>
<sequence>MLPMTPTGTERQAKTVASGTRVRAYRRRMDPCTLPTAERPLRLAEFDQLFATALRAQQRVSPTLLRWDLDPAALATARDLTARESQCCSFFTFTFHPSASALRLDVAVPSARAEILDALAARAAAGIRP</sequence>
<evidence type="ECO:0000313" key="2">
    <source>
        <dbReference type="EMBL" id="GID74723.1"/>
    </source>
</evidence>
<feature type="compositionally biased region" description="Polar residues" evidence="1">
    <location>
        <begin position="1"/>
        <end position="18"/>
    </location>
</feature>
<evidence type="ECO:0008006" key="4">
    <source>
        <dbReference type="Google" id="ProtNLM"/>
    </source>
</evidence>
<protein>
    <recommendedName>
        <fullName evidence="4">Arsenate reductase</fullName>
    </recommendedName>
</protein>
<name>A0ABQ3Y413_9ACTN</name>
<gene>
    <name evidence="2" type="ORF">Ade02nite_33640</name>
</gene>
<evidence type="ECO:0000313" key="3">
    <source>
        <dbReference type="Proteomes" id="UP000609879"/>
    </source>
</evidence>
<reference evidence="2 3" key="1">
    <citation type="submission" date="2021-01" db="EMBL/GenBank/DDBJ databases">
        <title>Whole genome shotgun sequence of Actinoplanes deccanensis NBRC 13994.</title>
        <authorList>
            <person name="Komaki H."/>
            <person name="Tamura T."/>
        </authorList>
    </citation>
    <scope>NUCLEOTIDE SEQUENCE [LARGE SCALE GENOMIC DNA]</scope>
    <source>
        <strain evidence="2 3">NBRC 13994</strain>
    </source>
</reference>
<dbReference type="EMBL" id="BOMI01000064">
    <property type="protein sequence ID" value="GID74723.1"/>
    <property type="molecule type" value="Genomic_DNA"/>
</dbReference>
<accession>A0ABQ3Y413</accession>
<feature type="region of interest" description="Disordered" evidence="1">
    <location>
        <begin position="1"/>
        <end position="20"/>
    </location>
</feature>
<dbReference type="Proteomes" id="UP000609879">
    <property type="component" value="Unassembled WGS sequence"/>
</dbReference>